<evidence type="ECO:0008006" key="3">
    <source>
        <dbReference type="Google" id="ProtNLM"/>
    </source>
</evidence>
<evidence type="ECO:0000256" key="1">
    <source>
        <dbReference type="SAM" id="Phobius"/>
    </source>
</evidence>
<proteinExistence type="predicted"/>
<keyword evidence="1" id="KW-0812">Transmembrane</keyword>
<reference evidence="2" key="1">
    <citation type="journal article" date="2012" name="PLoS ONE">
        <title>Gene sets for utilization of primary and secondary nutrition supplies in the distal gut of endangered iberian lynx.</title>
        <authorList>
            <person name="Alcaide M."/>
            <person name="Messina E."/>
            <person name="Richter M."/>
            <person name="Bargiela R."/>
            <person name="Peplies J."/>
            <person name="Huws S.A."/>
            <person name="Newbold C.J."/>
            <person name="Golyshin P.N."/>
            <person name="Simon M.A."/>
            <person name="Lopez G."/>
            <person name="Yakimov M.M."/>
            <person name="Ferrer M."/>
        </authorList>
    </citation>
    <scope>NUCLEOTIDE SEQUENCE</scope>
</reference>
<dbReference type="AlphaFoldDB" id="J9FHW9"/>
<evidence type="ECO:0000313" key="2">
    <source>
        <dbReference type="EMBL" id="EJW94491.1"/>
    </source>
</evidence>
<sequence>MLFGGILAPIIMSGIIELLQAYATENRSGEWLDFLANSTGVTLAALIGYYLIRPWMIRREKEKEKEKRR</sequence>
<accession>J9FHW9</accession>
<gene>
    <name evidence="2" type="ORF">EVA_17409</name>
</gene>
<organism evidence="2">
    <name type="scientific">gut metagenome</name>
    <dbReference type="NCBI Taxonomy" id="749906"/>
    <lineage>
        <taxon>unclassified sequences</taxon>
        <taxon>metagenomes</taxon>
        <taxon>organismal metagenomes</taxon>
    </lineage>
</organism>
<protein>
    <recommendedName>
        <fullName evidence="3">VanZ-like domain-containing protein</fullName>
    </recommendedName>
</protein>
<keyword evidence="1" id="KW-0472">Membrane</keyword>
<dbReference type="EMBL" id="AMCI01006349">
    <property type="protein sequence ID" value="EJW94491.1"/>
    <property type="molecule type" value="Genomic_DNA"/>
</dbReference>
<comment type="caution">
    <text evidence="2">The sequence shown here is derived from an EMBL/GenBank/DDBJ whole genome shotgun (WGS) entry which is preliminary data.</text>
</comment>
<name>J9FHW9_9ZZZZ</name>
<feature type="transmembrane region" description="Helical" evidence="1">
    <location>
        <begin position="31"/>
        <end position="52"/>
    </location>
</feature>
<keyword evidence="1" id="KW-1133">Transmembrane helix</keyword>